<keyword evidence="1" id="KW-0472">Membrane</keyword>
<dbReference type="PANTHER" id="PTHR47216">
    <property type="match status" value="1"/>
</dbReference>
<name>A0A2U2DUL8_9HYPH</name>
<gene>
    <name evidence="2" type="ORF">DEM27_04950</name>
</gene>
<feature type="transmembrane region" description="Helical" evidence="1">
    <location>
        <begin position="125"/>
        <end position="142"/>
    </location>
</feature>
<feature type="transmembrane region" description="Helical" evidence="1">
    <location>
        <begin position="178"/>
        <end position="196"/>
    </location>
</feature>
<keyword evidence="1" id="KW-0812">Transmembrane</keyword>
<reference evidence="2 3" key="1">
    <citation type="submission" date="2018-05" db="EMBL/GenBank/DDBJ databases">
        <title>The draft genome of strain NS-104.</title>
        <authorList>
            <person name="Hang P."/>
            <person name="Jiang J."/>
        </authorList>
    </citation>
    <scope>NUCLEOTIDE SEQUENCE [LARGE SCALE GENOMIC DNA]</scope>
    <source>
        <strain evidence="2 3">NS-104</strain>
    </source>
</reference>
<accession>A0A2U2DUL8</accession>
<feature type="transmembrane region" description="Helical" evidence="1">
    <location>
        <begin position="241"/>
        <end position="259"/>
    </location>
</feature>
<dbReference type="PANTHER" id="PTHR47216:SF4">
    <property type="entry name" value="OS01G0859400 PROTEIN"/>
    <property type="match status" value="1"/>
</dbReference>
<dbReference type="RefSeq" id="WP_109457100.1">
    <property type="nucleotide sequence ID" value="NZ_QFBC01000002.1"/>
</dbReference>
<dbReference type="CDD" id="cd03386">
    <property type="entry name" value="PAP2_Aur1_like"/>
    <property type="match status" value="1"/>
</dbReference>
<dbReference type="InterPro" id="IPR029021">
    <property type="entry name" value="Prot-tyrosine_phosphatase-like"/>
</dbReference>
<feature type="transmembrane region" description="Helical" evidence="1">
    <location>
        <begin position="154"/>
        <end position="172"/>
    </location>
</feature>
<protein>
    <submittedName>
        <fullName evidence="2">Serine/threonine protein phosphatase</fullName>
    </submittedName>
</protein>
<dbReference type="AlphaFoldDB" id="A0A2U2DUL8"/>
<dbReference type="EMBL" id="QFBC01000002">
    <property type="protein sequence ID" value="PWE56996.1"/>
    <property type="molecule type" value="Genomic_DNA"/>
</dbReference>
<dbReference type="SUPFAM" id="SSF52799">
    <property type="entry name" value="(Phosphotyrosine protein) phosphatases II"/>
    <property type="match status" value="1"/>
</dbReference>
<evidence type="ECO:0000313" key="3">
    <source>
        <dbReference type="Proteomes" id="UP000245252"/>
    </source>
</evidence>
<feature type="transmembrane region" description="Helical" evidence="1">
    <location>
        <begin position="47"/>
        <end position="70"/>
    </location>
</feature>
<dbReference type="Gene3D" id="3.90.190.10">
    <property type="entry name" value="Protein tyrosine phosphatase superfamily"/>
    <property type="match status" value="1"/>
</dbReference>
<keyword evidence="1" id="KW-1133">Transmembrane helix</keyword>
<keyword evidence="3" id="KW-1185">Reference proteome</keyword>
<comment type="caution">
    <text evidence="2">The sequence shown here is derived from an EMBL/GenBank/DDBJ whole genome shotgun (WGS) entry which is preliminary data.</text>
</comment>
<organism evidence="2 3">
    <name type="scientific">Metarhizobium album</name>
    <dbReference type="NCBI Taxonomy" id="2182425"/>
    <lineage>
        <taxon>Bacteria</taxon>
        <taxon>Pseudomonadati</taxon>
        <taxon>Pseudomonadota</taxon>
        <taxon>Alphaproteobacteria</taxon>
        <taxon>Hyphomicrobiales</taxon>
        <taxon>Rhizobiaceae</taxon>
        <taxon>Metarhizobium</taxon>
    </lineage>
</organism>
<dbReference type="Proteomes" id="UP000245252">
    <property type="component" value="Unassembled WGS sequence"/>
</dbReference>
<dbReference type="OrthoDB" id="256494at2"/>
<sequence length="425" mass="46379">MAVFRRAALWLAFLAPFFYLSYGTANWLASQRPDVPNLAFGWEGAIPFLAWTIVPYWSINLFYALCLFLNDRPAEVDTLGRRYLAIQLVAVSCFVAFPLQAIFVRPETHGLPGFMFAVLGGFDKPFNQAPSLHIALLVVIWDHLRGKMPHAARLVWHGWCFLIALSVLTTWQHHSIDIPTGLLLGLFAAWLFPRGAAPPLAGFRLTADTKARKLGRYYLGAALGFLALAVFGTLHSGAALLLTWPTLAMAIVAAGYVGAGPKIFQKRADGRASLASRWLLAPYRLGVIANIGWWTRGAPAAVEIEDGVYLGRFPTRREADAFATVVDMTGELCAPRRTQARWHAFPSLDLVRPPPGSVSDAARLVETLRPEGPVLVCCALGFQRSAAVIGTWLVATGRAGDASAAVARITQAGRRIHLQPDMIAT</sequence>
<evidence type="ECO:0000256" key="1">
    <source>
        <dbReference type="SAM" id="Phobius"/>
    </source>
</evidence>
<proteinExistence type="predicted"/>
<feature type="transmembrane region" description="Helical" evidence="1">
    <location>
        <begin position="82"/>
        <end position="105"/>
    </location>
</feature>
<feature type="transmembrane region" description="Helical" evidence="1">
    <location>
        <begin position="217"/>
        <end position="235"/>
    </location>
</feature>
<evidence type="ECO:0000313" key="2">
    <source>
        <dbReference type="EMBL" id="PWE56996.1"/>
    </source>
</evidence>